<keyword evidence="2" id="KW-1185">Reference proteome</keyword>
<reference evidence="2" key="1">
    <citation type="journal article" date="2019" name="Int. J. Syst. Evol. Microbiol.">
        <title>The Global Catalogue of Microorganisms (GCM) 10K type strain sequencing project: providing services to taxonomists for standard genome sequencing and annotation.</title>
        <authorList>
            <consortium name="The Broad Institute Genomics Platform"/>
            <consortium name="The Broad Institute Genome Sequencing Center for Infectious Disease"/>
            <person name="Wu L."/>
            <person name="Ma J."/>
        </authorList>
    </citation>
    <scope>NUCLEOTIDE SEQUENCE [LARGE SCALE GENOMIC DNA]</scope>
    <source>
        <strain evidence="2">JCM 31486</strain>
    </source>
</reference>
<proteinExistence type="predicted"/>
<dbReference type="EMBL" id="JBHTIS010000347">
    <property type="protein sequence ID" value="MFD1045591.1"/>
    <property type="molecule type" value="Genomic_DNA"/>
</dbReference>
<name>A0ABW3M4N7_9PSEU</name>
<accession>A0ABW3M4N7</accession>
<evidence type="ECO:0000313" key="2">
    <source>
        <dbReference type="Proteomes" id="UP001597045"/>
    </source>
</evidence>
<dbReference type="Proteomes" id="UP001597045">
    <property type="component" value="Unassembled WGS sequence"/>
</dbReference>
<evidence type="ECO:0000313" key="1">
    <source>
        <dbReference type="EMBL" id="MFD1045591.1"/>
    </source>
</evidence>
<comment type="caution">
    <text evidence="1">The sequence shown here is derived from an EMBL/GenBank/DDBJ whole genome shotgun (WGS) entry which is preliminary data.</text>
</comment>
<evidence type="ECO:0008006" key="3">
    <source>
        <dbReference type="Google" id="ProtNLM"/>
    </source>
</evidence>
<organism evidence="1 2">
    <name type="scientific">Kibdelosporangium lantanae</name>
    <dbReference type="NCBI Taxonomy" id="1497396"/>
    <lineage>
        <taxon>Bacteria</taxon>
        <taxon>Bacillati</taxon>
        <taxon>Actinomycetota</taxon>
        <taxon>Actinomycetes</taxon>
        <taxon>Pseudonocardiales</taxon>
        <taxon>Pseudonocardiaceae</taxon>
        <taxon>Kibdelosporangium</taxon>
    </lineage>
</organism>
<sequence length="110" mass="12036">MQLSDAHLDALAEVVGDHHSLLVRCVGVDPQLGAAAVALPAEGGDPFELAHVSACLVGVGEITNEQAKQSRRLIDHQAIERLRCTHGGFHAVTDRHPYHRVVTARRYSRW</sequence>
<protein>
    <recommendedName>
        <fullName evidence="3">DUF222 domain-containing protein</fullName>
    </recommendedName>
</protein>
<gene>
    <name evidence="1" type="ORF">ACFQ1S_08395</name>
</gene>